<organism evidence="2 3">
    <name type="scientific">Jimgerdemannia flammicorona</name>
    <dbReference type="NCBI Taxonomy" id="994334"/>
    <lineage>
        <taxon>Eukaryota</taxon>
        <taxon>Fungi</taxon>
        <taxon>Fungi incertae sedis</taxon>
        <taxon>Mucoromycota</taxon>
        <taxon>Mucoromycotina</taxon>
        <taxon>Endogonomycetes</taxon>
        <taxon>Endogonales</taxon>
        <taxon>Endogonaceae</taxon>
        <taxon>Jimgerdemannia</taxon>
    </lineage>
</organism>
<gene>
    <name evidence="2" type="ORF">BC936DRAFT_146612</name>
</gene>
<accession>A0A433D775</accession>
<proteinExistence type="predicted"/>
<dbReference type="Gene3D" id="3.30.1050.10">
    <property type="entry name" value="SCP2 sterol-binding domain"/>
    <property type="match status" value="1"/>
</dbReference>
<sequence length="129" mass="14407">MYLEIQFVDFMEEGFDAILGLGVMEEHEFALVKKVSSHQLFALRLTHILFQIKNAEGKEQIWTADIKKAGTVIVGKGEAKPDIVIILSDKDFGYEYDHASGKLKVKGQMMLATKLDAVLQATKPPKAKL</sequence>
<dbReference type="AlphaFoldDB" id="A0A433D775"/>
<evidence type="ECO:0000259" key="1">
    <source>
        <dbReference type="Pfam" id="PF02036"/>
    </source>
</evidence>
<dbReference type="PANTHER" id="PTHR10094">
    <property type="entry name" value="STEROL CARRIER PROTEIN 2 SCP-2 FAMILY PROTEIN"/>
    <property type="match status" value="1"/>
</dbReference>
<keyword evidence="3" id="KW-1185">Reference proteome</keyword>
<dbReference type="EMBL" id="RBNI01005429">
    <property type="protein sequence ID" value="RUP46704.1"/>
    <property type="molecule type" value="Genomic_DNA"/>
</dbReference>
<dbReference type="GO" id="GO:0005829">
    <property type="term" value="C:cytosol"/>
    <property type="evidence" value="ECO:0007669"/>
    <property type="project" value="TreeGrafter"/>
</dbReference>
<dbReference type="Proteomes" id="UP000268093">
    <property type="component" value="Unassembled WGS sequence"/>
</dbReference>
<reference evidence="2 3" key="1">
    <citation type="journal article" date="2018" name="New Phytol.">
        <title>Phylogenomics of Endogonaceae and evolution of mycorrhizas within Mucoromycota.</title>
        <authorList>
            <person name="Chang Y."/>
            <person name="Desiro A."/>
            <person name="Na H."/>
            <person name="Sandor L."/>
            <person name="Lipzen A."/>
            <person name="Clum A."/>
            <person name="Barry K."/>
            <person name="Grigoriev I.V."/>
            <person name="Martin F.M."/>
            <person name="Stajich J.E."/>
            <person name="Smith M.E."/>
            <person name="Bonito G."/>
            <person name="Spatafora J.W."/>
        </authorList>
    </citation>
    <scope>NUCLEOTIDE SEQUENCE [LARGE SCALE GENOMIC DNA]</scope>
    <source>
        <strain evidence="2 3">GMNB39</strain>
    </source>
</reference>
<dbReference type="PANTHER" id="PTHR10094:SF25">
    <property type="entry name" value="SCP2 STEROL-BINDING DOMAIN-CONTAINING PROTEIN 1"/>
    <property type="match status" value="1"/>
</dbReference>
<dbReference type="InterPro" id="IPR036527">
    <property type="entry name" value="SCP2_sterol-bd_dom_sf"/>
</dbReference>
<dbReference type="OrthoDB" id="10265837at2759"/>
<evidence type="ECO:0000313" key="2">
    <source>
        <dbReference type="EMBL" id="RUP46704.1"/>
    </source>
</evidence>
<dbReference type="InterPro" id="IPR003033">
    <property type="entry name" value="SCP2_sterol-bd_dom"/>
</dbReference>
<dbReference type="SUPFAM" id="SSF55718">
    <property type="entry name" value="SCP-like"/>
    <property type="match status" value="1"/>
</dbReference>
<name>A0A433D775_9FUNG</name>
<comment type="caution">
    <text evidence="2">The sequence shown here is derived from an EMBL/GenBank/DDBJ whole genome shotgun (WGS) entry which is preliminary data.</text>
</comment>
<evidence type="ECO:0000313" key="3">
    <source>
        <dbReference type="Proteomes" id="UP000268093"/>
    </source>
</evidence>
<dbReference type="Pfam" id="PF02036">
    <property type="entry name" value="SCP2"/>
    <property type="match status" value="1"/>
</dbReference>
<feature type="domain" description="SCP2" evidence="1">
    <location>
        <begin position="47"/>
        <end position="120"/>
    </location>
</feature>
<protein>
    <submittedName>
        <fullName evidence="2">Sterol-binding protein</fullName>
    </submittedName>
</protein>